<dbReference type="PANTHER" id="PTHR12714">
    <property type="entry name" value="PROTEIN-S ISOPRENYLCYSTEINE O-METHYLTRANSFERASE"/>
    <property type="match status" value="1"/>
</dbReference>
<protein>
    <recommendedName>
        <fullName evidence="8">Isoprenylcysteine carboxyl methyltransferase</fullName>
    </recommendedName>
</protein>
<dbReference type="EMBL" id="ABVL01000037">
    <property type="protein sequence ID" value="EDY16232.1"/>
    <property type="molecule type" value="Genomic_DNA"/>
</dbReference>
<keyword evidence="3 5" id="KW-1133">Transmembrane helix</keyword>
<dbReference type="GO" id="GO:0012505">
    <property type="term" value="C:endomembrane system"/>
    <property type="evidence" value="ECO:0007669"/>
    <property type="project" value="UniProtKB-SubCell"/>
</dbReference>
<proteinExistence type="predicted"/>
<dbReference type="GO" id="GO:0016740">
    <property type="term" value="F:transferase activity"/>
    <property type="evidence" value="ECO:0007669"/>
    <property type="project" value="UniProtKB-ARBA"/>
</dbReference>
<keyword evidence="4 5" id="KW-0472">Membrane</keyword>
<gene>
    <name evidence="6" type="ORF">CfE428DRAFT_6233</name>
</gene>
<evidence type="ECO:0000256" key="4">
    <source>
        <dbReference type="ARBA" id="ARBA00023136"/>
    </source>
</evidence>
<sequence length="157" mass="17240">MPGNSLCPGRLALRAWGSGCAGRHTTTAKIEAPRLVTGGPFAYLRNPIYAGTICLGFGMAALIGDPRAYFLAALAFVFLYVGIVPAEEEFLRKQFGEAYAQYCAAVPRFLPRLRPWPGQVRQAFHWRAARGELATLCWATGIYLALLGEEWFDKVIG</sequence>
<evidence type="ECO:0000256" key="2">
    <source>
        <dbReference type="ARBA" id="ARBA00022692"/>
    </source>
</evidence>
<evidence type="ECO:0000313" key="7">
    <source>
        <dbReference type="Proteomes" id="UP000005824"/>
    </source>
</evidence>
<comment type="caution">
    <text evidence="6">The sequence shown here is derived from an EMBL/GenBank/DDBJ whole genome shotgun (WGS) entry which is preliminary data.</text>
</comment>
<dbReference type="RefSeq" id="WP_006983551.1">
    <property type="nucleotide sequence ID" value="NZ_ABVL01000037.1"/>
</dbReference>
<name>B4DBE2_9BACT</name>
<keyword evidence="2 5" id="KW-0812">Transmembrane</keyword>
<dbReference type="Pfam" id="PF04191">
    <property type="entry name" value="PEMT"/>
    <property type="match status" value="1"/>
</dbReference>
<comment type="subcellular location">
    <subcellularLocation>
        <location evidence="1">Endomembrane system</location>
        <topology evidence="1">Multi-pass membrane protein</topology>
    </subcellularLocation>
</comment>
<dbReference type="eggNOG" id="COG2020">
    <property type="taxonomic scope" value="Bacteria"/>
</dbReference>
<evidence type="ECO:0008006" key="8">
    <source>
        <dbReference type="Google" id="ProtNLM"/>
    </source>
</evidence>
<dbReference type="STRING" id="497964.CfE428DRAFT_6233"/>
<dbReference type="Gene3D" id="1.20.120.1630">
    <property type="match status" value="1"/>
</dbReference>
<reference evidence="6 7" key="1">
    <citation type="journal article" date="2011" name="J. Bacteriol.">
        <title>Genome sequence of Chthoniobacter flavus Ellin428, an aerobic heterotrophic soil bacterium.</title>
        <authorList>
            <person name="Kant R."/>
            <person name="van Passel M.W."/>
            <person name="Palva A."/>
            <person name="Lucas S."/>
            <person name="Lapidus A."/>
            <person name="Glavina Del Rio T."/>
            <person name="Dalin E."/>
            <person name="Tice H."/>
            <person name="Bruce D."/>
            <person name="Goodwin L."/>
            <person name="Pitluck S."/>
            <person name="Larimer F.W."/>
            <person name="Land M.L."/>
            <person name="Hauser L."/>
            <person name="Sangwan P."/>
            <person name="de Vos W.M."/>
            <person name="Janssen P.H."/>
            <person name="Smidt H."/>
        </authorList>
    </citation>
    <scope>NUCLEOTIDE SEQUENCE [LARGE SCALE GENOMIC DNA]</scope>
    <source>
        <strain evidence="6 7">Ellin428</strain>
    </source>
</reference>
<keyword evidence="7" id="KW-1185">Reference proteome</keyword>
<dbReference type="InterPro" id="IPR007318">
    <property type="entry name" value="Phopholipid_MeTrfase"/>
</dbReference>
<dbReference type="PANTHER" id="PTHR12714:SF9">
    <property type="entry name" value="PROTEIN-S-ISOPRENYLCYSTEINE O-METHYLTRANSFERASE"/>
    <property type="match status" value="1"/>
</dbReference>
<accession>B4DBE2</accession>
<feature type="transmembrane region" description="Helical" evidence="5">
    <location>
        <begin position="43"/>
        <end position="63"/>
    </location>
</feature>
<evidence type="ECO:0000256" key="1">
    <source>
        <dbReference type="ARBA" id="ARBA00004127"/>
    </source>
</evidence>
<evidence type="ECO:0000256" key="3">
    <source>
        <dbReference type="ARBA" id="ARBA00022989"/>
    </source>
</evidence>
<evidence type="ECO:0000256" key="5">
    <source>
        <dbReference type="SAM" id="Phobius"/>
    </source>
</evidence>
<organism evidence="6 7">
    <name type="scientific">Chthoniobacter flavus Ellin428</name>
    <dbReference type="NCBI Taxonomy" id="497964"/>
    <lineage>
        <taxon>Bacteria</taxon>
        <taxon>Pseudomonadati</taxon>
        <taxon>Verrucomicrobiota</taxon>
        <taxon>Spartobacteria</taxon>
        <taxon>Chthoniobacterales</taxon>
        <taxon>Chthoniobacteraceae</taxon>
        <taxon>Chthoniobacter</taxon>
    </lineage>
</organism>
<dbReference type="Proteomes" id="UP000005824">
    <property type="component" value="Unassembled WGS sequence"/>
</dbReference>
<dbReference type="AlphaFoldDB" id="B4DBE2"/>
<dbReference type="InParanoid" id="B4DBE2"/>
<feature type="transmembrane region" description="Helical" evidence="5">
    <location>
        <begin position="69"/>
        <end position="86"/>
    </location>
</feature>
<evidence type="ECO:0000313" key="6">
    <source>
        <dbReference type="EMBL" id="EDY16232.1"/>
    </source>
</evidence>